<comment type="cofactor">
    <cofactor evidence="14 17">
        <name>Zn(2+)</name>
        <dbReference type="ChEBI" id="CHEBI:29105"/>
    </cofactor>
    <text evidence="14 17">Binds 1 zinc ion.</text>
</comment>
<gene>
    <name evidence="19" type="primary">ribD</name>
    <name evidence="19" type="ORF">DF222_02520</name>
</gene>
<evidence type="ECO:0000256" key="9">
    <source>
        <dbReference type="ARBA" id="ARBA00022857"/>
    </source>
</evidence>
<comment type="catalytic activity">
    <reaction evidence="13 14">
        <text>2,5-diamino-6-hydroxy-4-(5-phosphoribosylamino)-pyrimidine + H2O + H(+) = 5-amino-6-(5-phospho-D-ribosylamino)uracil + NH4(+)</text>
        <dbReference type="Rhea" id="RHEA:21868"/>
        <dbReference type="ChEBI" id="CHEBI:15377"/>
        <dbReference type="ChEBI" id="CHEBI:15378"/>
        <dbReference type="ChEBI" id="CHEBI:28938"/>
        <dbReference type="ChEBI" id="CHEBI:58453"/>
        <dbReference type="ChEBI" id="CHEBI:58614"/>
        <dbReference type="EC" id="3.5.4.26"/>
    </reaction>
</comment>
<comment type="similarity">
    <text evidence="5 14">In the C-terminal section; belongs to the HTP reductase family.</text>
</comment>
<dbReference type="RefSeq" id="WP_108431459.1">
    <property type="nucleotide sequence ID" value="NZ_CP026947.1"/>
</dbReference>
<name>A0A2U1T8A2_9CORY</name>
<dbReference type="Pfam" id="PF01872">
    <property type="entry name" value="RibD_C"/>
    <property type="match status" value="1"/>
</dbReference>
<feature type="binding site" evidence="16">
    <location>
        <position position="203"/>
    </location>
    <ligand>
        <name>substrate</name>
    </ligand>
</feature>
<dbReference type="GO" id="GO:0008835">
    <property type="term" value="F:diaminohydroxyphosphoribosylaminopyrimidine deaminase activity"/>
    <property type="evidence" value="ECO:0007669"/>
    <property type="project" value="UniProtKB-EC"/>
</dbReference>
<feature type="binding site" evidence="16">
    <location>
        <position position="180"/>
    </location>
    <ligand>
        <name>substrate</name>
    </ligand>
</feature>
<feature type="binding site" evidence="16">
    <location>
        <position position="166"/>
    </location>
    <ligand>
        <name>NADP(+)</name>
        <dbReference type="ChEBI" id="CHEBI:58349"/>
    </ligand>
</feature>
<evidence type="ECO:0000256" key="4">
    <source>
        <dbReference type="ARBA" id="ARBA00005259"/>
    </source>
</evidence>
<keyword evidence="8 14" id="KW-0862">Zinc</keyword>
<dbReference type="InterPro" id="IPR004794">
    <property type="entry name" value="Eubact_RibD"/>
</dbReference>
<evidence type="ECO:0000256" key="8">
    <source>
        <dbReference type="ARBA" id="ARBA00022833"/>
    </source>
</evidence>
<comment type="catalytic activity">
    <reaction evidence="12 14">
        <text>5-amino-6-(5-phospho-D-ribitylamino)uracil + NADP(+) = 5-amino-6-(5-phospho-D-ribosylamino)uracil + NADPH + H(+)</text>
        <dbReference type="Rhea" id="RHEA:17845"/>
        <dbReference type="ChEBI" id="CHEBI:15378"/>
        <dbReference type="ChEBI" id="CHEBI:57783"/>
        <dbReference type="ChEBI" id="CHEBI:58349"/>
        <dbReference type="ChEBI" id="CHEBI:58421"/>
        <dbReference type="ChEBI" id="CHEBI:58453"/>
        <dbReference type="EC" id="1.1.1.193"/>
    </reaction>
</comment>
<evidence type="ECO:0000259" key="18">
    <source>
        <dbReference type="PROSITE" id="PS51747"/>
    </source>
</evidence>
<keyword evidence="9 14" id="KW-0521">NADP</keyword>
<dbReference type="PROSITE" id="PS51747">
    <property type="entry name" value="CYT_DCMP_DEAMINASES_2"/>
    <property type="match status" value="1"/>
</dbReference>
<keyword evidence="14" id="KW-0378">Hydrolase</keyword>
<dbReference type="SUPFAM" id="SSF53927">
    <property type="entry name" value="Cytidine deaminase-like"/>
    <property type="match status" value="1"/>
</dbReference>
<dbReference type="InterPro" id="IPR050765">
    <property type="entry name" value="Riboflavin_Biosynth_HTPR"/>
</dbReference>
<dbReference type="OrthoDB" id="9800865at2"/>
<comment type="caution">
    <text evidence="19">The sequence shown here is derived from an EMBL/GenBank/DDBJ whole genome shotgun (WGS) entry which is preliminary data.</text>
</comment>
<dbReference type="InterPro" id="IPR016193">
    <property type="entry name" value="Cytidine_deaminase-like"/>
</dbReference>
<feature type="binding site" evidence="17">
    <location>
        <position position="84"/>
    </location>
    <ligand>
        <name>Zn(2+)</name>
        <dbReference type="ChEBI" id="CHEBI:29105"/>
        <note>catalytic</note>
    </ligand>
</feature>
<evidence type="ECO:0000256" key="12">
    <source>
        <dbReference type="ARBA" id="ARBA00049861"/>
    </source>
</evidence>
<evidence type="ECO:0000256" key="5">
    <source>
        <dbReference type="ARBA" id="ARBA00007417"/>
    </source>
</evidence>
<feature type="binding site" evidence="16">
    <location>
        <begin position="264"/>
        <end position="270"/>
    </location>
    <ligand>
        <name>NADP(+)</name>
        <dbReference type="ChEBI" id="CHEBI:58349"/>
    </ligand>
</feature>
<feature type="domain" description="CMP/dCMP-type deaminase" evidence="18">
    <location>
        <begin position="1"/>
        <end position="111"/>
    </location>
</feature>
<reference evidence="20" key="1">
    <citation type="submission" date="2018-04" db="EMBL/GenBank/DDBJ databases">
        <authorList>
            <person name="Liu S."/>
            <person name="Wang Z."/>
            <person name="Li J."/>
        </authorList>
    </citation>
    <scope>NUCLEOTIDE SEQUENCE [LARGE SCALE GENOMIC DNA]</scope>
    <source>
        <strain evidence="20">2189</strain>
    </source>
</reference>
<dbReference type="PANTHER" id="PTHR38011:SF7">
    <property type="entry name" value="2,5-DIAMINO-6-RIBOSYLAMINO-4(3H)-PYRIMIDINONE 5'-PHOSPHATE REDUCTASE"/>
    <property type="match status" value="1"/>
</dbReference>
<dbReference type="InterPro" id="IPR002125">
    <property type="entry name" value="CMP_dCMP_dom"/>
</dbReference>
<feature type="binding site" evidence="17">
    <location>
        <position position="50"/>
    </location>
    <ligand>
        <name>Zn(2+)</name>
        <dbReference type="ChEBI" id="CHEBI:29105"/>
        <note>catalytic</note>
    </ligand>
</feature>
<evidence type="ECO:0000256" key="2">
    <source>
        <dbReference type="ARBA" id="ARBA00004882"/>
    </source>
</evidence>
<evidence type="ECO:0000256" key="7">
    <source>
        <dbReference type="ARBA" id="ARBA00022723"/>
    </source>
</evidence>
<evidence type="ECO:0000256" key="10">
    <source>
        <dbReference type="ARBA" id="ARBA00023002"/>
    </source>
</evidence>
<dbReference type="Gene3D" id="3.40.140.10">
    <property type="entry name" value="Cytidine Deaminase, domain 2"/>
    <property type="match status" value="1"/>
</dbReference>
<feature type="binding site" evidence="16">
    <location>
        <position position="192"/>
    </location>
    <ligand>
        <name>NADP(+)</name>
        <dbReference type="ChEBI" id="CHEBI:58349"/>
    </ligand>
</feature>
<dbReference type="AlphaFoldDB" id="A0A2U1T8A2"/>
<evidence type="ECO:0000313" key="19">
    <source>
        <dbReference type="EMBL" id="PWC02237.1"/>
    </source>
</evidence>
<evidence type="ECO:0000256" key="15">
    <source>
        <dbReference type="PIRSR" id="PIRSR006769-1"/>
    </source>
</evidence>
<dbReference type="PIRSF" id="PIRSF006769">
    <property type="entry name" value="RibD"/>
    <property type="match status" value="1"/>
</dbReference>
<dbReference type="KEGG" id="cyz:C3B44_05300"/>
<dbReference type="InterPro" id="IPR016192">
    <property type="entry name" value="APOBEC/CMP_deaminase_Zn-bd"/>
</dbReference>
<feature type="binding site" evidence="17">
    <location>
        <position position="75"/>
    </location>
    <ligand>
        <name>Zn(2+)</name>
        <dbReference type="ChEBI" id="CHEBI:29105"/>
        <note>catalytic</note>
    </ligand>
</feature>
<comment type="pathway">
    <text evidence="3 14">Cofactor biosynthesis; riboflavin biosynthesis; 5-amino-6-(D-ribitylamino)uracil from GTP: step 3/4.</text>
</comment>
<dbReference type="SUPFAM" id="SSF53597">
    <property type="entry name" value="Dihydrofolate reductase-like"/>
    <property type="match status" value="1"/>
</dbReference>
<feature type="binding site" evidence="16">
    <location>
        <position position="200"/>
    </location>
    <ligand>
        <name>substrate</name>
    </ligand>
</feature>
<keyword evidence="7 14" id="KW-0479">Metal-binding</keyword>
<feature type="binding site" evidence="16">
    <location>
        <position position="150"/>
    </location>
    <ligand>
        <name>NADP(+)</name>
        <dbReference type="ChEBI" id="CHEBI:58349"/>
    </ligand>
</feature>
<dbReference type="PANTHER" id="PTHR38011">
    <property type="entry name" value="DIHYDROFOLATE REDUCTASE FAMILY PROTEIN (AFU_ORTHOLOGUE AFUA_8G06820)"/>
    <property type="match status" value="1"/>
</dbReference>
<proteinExistence type="inferred from homology"/>
<dbReference type="Gene3D" id="3.40.430.10">
    <property type="entry name" value="Dihydrofolate Reductase, subunit A"/>
    <property type="match status" value="2"/>
</dbReference>
<evidence type="ECO:0000256" key="17">
    <source>
        <dbReference type="PIRSR" id="PIRSR006769-3"/>
    </source>
</evidence>
<evidence type="ECO:0000256" key="6">
    <source>
        <dbReference type="ARBA" id="ARBA00022619"/>
    </source>
</evidence>
<dbReference type="Proteomes" id="UP000244989">
    <property type="component" value="Unassembled WGS sequence"/>
</dbReference>
<sequence>MLAAAIDAALAAGRQAHGLTSPNPPVGCALIDDHGALIAVGSTRPAGGHHAEIVALRHAGERARGATAVVTLEPCNHTGRTGPCAQALIDAGIAAVYYLQPDPNPAASGGAQHLRDAGITVGRIHRRVPELEAWLRATRLGRPHVTVKFAQSLDGYTAAVDGTSQWITSTVSRRDTHRDRLRRDAIIVGTSTALADNPSLNARAVDGTPFPEERQPRRVVIGSRDVRGAARNLTRLGFEQYATIDEALAALYADGARDVLVEGGATLAGSFLRAGLVDALRVYLAPVLLGSGASTVGGGLARTLAEAERFELVGQCRLGDDMRLNYARR</sequence>
<dbReference type="GO" id="GO:0009231">
    <property type="term" value="P:riboflavin biosynthetic process"/>
    <property type="evidence" value="ECO:0007669"/>
    <property type="project" value="UniProtKB-UniPathway"/>
</dbReference>
<dbReference type="EC" id="1.1.1.193" evidence="14"/>
<evidence type="ECO:0000256" key="1">
    <source>
        <dbReference type="ARBA" id="ARBA00002151"/>
    </source>
</evidence>
<keyword evidence="6 14" id="KW-0686">Riboflavin biosynthesis</keyword>
<dbReference type="GO" id="GO:0008270">
    <property type="term" value="F:zinc ion binding"/>
    <property type="evidence" value="ECO:0007669"/>
    <property type="project" value="InterPro"/>
</dbReference>
<accession>A0A2U1T8A2</accession>
<dbReference type="EMBL" id="QEEZ01000004">
    <property type="protein sequence ID" value="PWC02237.1"/>
    <property type="molecule type" value="Genomic_DNA"/>
</dbReference>
<feature type="binding site" evidence="16">
    <location>
        <position position="262"/>
    </location>
    <ligand>
        <name>substrate</name>
    </ligand>
</feature>
<dbReference type="PROSITE" id="PS00903">
    <property type="entry name" value="CYT_DCMP_DEAMINASES_1"/>
    <property type="match status" value="1"/>
</dbReference>
<feature type="active site" description="Proton donor" evidence="15">
    <location>
        <position position="52"/>
    </location>
</feature>
<evidence type="ECO:0000256" key="16">
    <source>
        <dbReference type="PIRSR" id="PIRSR006769-2"/>
    </source>
</evidence>
<feature type="binding site" evidence="16">
    <location>
        <position position="164"/>
    </location>
    <ligand>
        <name>substrate</name>
    </ligand>
</feature>
<comment type="pathway">
    <text evidence="2 14">Cofactor biosynthesis; riboflavin biosynthesis; 5-amino-6-(D-ribitylamino)uracil from GTP: step 2/4.</text>
</comment>
<dbReference type="UniPathway" id="UPA00275">
    <property type="reaction ID" value="UER00401"/>
</dbReference>
<dbReference type="Pfam" id="PF00383">
    <property type="entry name" value="dCMP_cyt_deam_1"/>
    <property type="match status" value="1"/>
</dbReference>
<comment type="function">
    <text evidence="1 14">Converts 2,5-diamino-6-(ribosylamino)-4(3h)-pyrimidinone 5'-phosphate into 5-amino-6-(ribosylamino)-2,4(1h,3h)-pyrimidinedione 5'-phosphate.</text>
</comment>
<keyword evidence="11" id="KW-0511">Multifunctional enzyme</keyword>
<dbReference type="NCBIfam" id="TIGR00326">
    <property type="entry name" value="eubact_ribD"/>
    <property type="match status" value="1"/>
</dbReference>
<evidence type="ECO:0000256" key="3">
    <source>
        <dbReference type="ARBA" id="ARBA00004910"/>
    </source>
</evidence>
<dbReference type="GO" id="GO:0008703">
    <property type="term" value="F:5-amino-6-(5-phosphoribosylamino)uracil reductase activity"/>
    <property type="evidence" value="ECO:0007669"/>
    <property type="project" value="UniProtKB-EC"/>
</dbReference>
<keyword evidence="20" id="KW-1185">Reference proteome</keyword>
<comment type="similarity">
    <text evidence="4 14">In the N-terminal section; belongs to the cytidine and deoxycytidylate deaminase family.</text>
</comment>
<keyword evidence="10 14" id="KW-0560">Oxidoreductase</keyword>
<dbReference type="CDD" id="cd01284">
    <property type="entry name" value="Riboflavin_deaminase-reductase"/>
    <property type="match status" value="1"/>
</dbReference>
<dbReference type="InterPro" id="IPR002734">
    <property type="entry name" value="RibDG_C"/>
</dbReference>
<dbReference type="InterPro" id="IPR024072">
    <property type="entry name" value="DHFR-like_dom_sf"/>
</dbReference>
<protein>
    <recommendedName>
        <fullName evidence="14">Riboflavin biosynthesis protein RibD</fullName>
    </recommendedName>
    <domain>
        <recommendedName>
            <fullName evidence="14">Diaminohydroxyphosphoribosylaminopyrimidine deaminase</fullName>
            <shortName evidence="14">DRAP deaminase</shortName>
            <ecNumber evidence="14">3.5.4.26</ecNumber>
        </recommendedName>
        <alternativeName>
            <fullName evidence="14">Riboflavin-specific deaminase</fullName>
        </alternativeName>
    </domain>
    <domain>
        <recommendedName>
            <fullName evidence="14">5-amino-6-(5-phosphoribosylamino)uracil reductase</fullName>
            <ecNumber evidence="14">1.1.1.193</ecNumber>
        </recommendedName>
        <alternativeName>
            <fullName evidence="14">HTP reductase</fullName>
        </alternativeName>
    </domain>
</protein>
<evidence type="ECO:0000256" key="14">
    <source>
        <dbReference type="PIRNR" id="PIRNR006769"/>
    </source>
</evidence>
<evidence type="ECO:0000256" key="11">
    <source>
        <dbReference type="ARBA" id="ARBA00023268"/>
    </source>
</evidence>
<feature type="binding site" evidence="16">
    <location>
        <position position="196"/>
    </location>
    <ligand>
        <name>NADP(+)</name>
        <dbReference type="ChEBI" id="CHEBI:58349"/>
    </ligand>
</feature>
<dbReference type="EC" id="3.5.4.26" evidence="14"/>
<organism evidence="19 20">
    <name type="scientific">Corynebacterium yudongzhengii</name>
    <dbReference type="NCBI Taxonomy" id="2080740"/>
    <lineage>
        <taxon>Bacteria</taxon>
        <taxon>Bacillati</taxon>
        <taxon>Actinomycetota</taxon>
        <taxon>Actinomycetes</taxon>
        <taxon>Mycobacteriales</taxon>
        <taxon>Corynebacteriaceae</taxon>
        <taxon>Corynebacterium</taxon>
    </lineage>
</organism>
<evidence type="ECO:0000256" key="13">
    <source>
        <dbReference type="ARBA" id="ARBA00049886"/>
    </source>
</evidence>
<feature type="binding site" evidence="16">
    <location>
        <position position="223"/>
    </location>
    <ligand>
        <name>NADP(+)</name>
        <dbReference type="ChEBI" id="CHEBI:58349"/>
    </ligand>
</feature>
<evidence type="ECO:0000313" key="20">
    <source>
        <dbReference type="Proteomes" id="UP000244989"/>
    </source>
</evidence>